<dbReference type="RefSeq" id="WP_096654316.1">
    <property type="nucleotide sequence ID" value="NZ_NWUX01000024.1"/>
</dbReference>
<proteinExistence type="predicted"/>
<reference evidence="2" key="1">
    <citation type="submission" date="2017-09" db="EMBL/GenBank/DDBJ databases">
        <authorList>
            <person name="Cho G.-S."/>
            <person name="Oguntoyinbo F.A."/>
            <person name="Cnockaert M."/>
            <person name="Kabisch J."/>
            <person name="Neve H."/>
            <person name="Bockelmann W."/>
            <person name="Wenning M."/>
            <person name="Franz C.M."/>
            <person name="Vandamme P."/>
        </authorList>
    </citation>
    <scope>NUCLEOTIDE SEQUENCE [LARGE SCALE GENOMIC DNA]</scope>
    <source>
        <strain evidence="2">MBT G8648</strain>
    </source>
</reference>
<sequence>MDVYKLRVDHVGGKPIDKDRVESETKCGYPWYRPSAHGRKSQFAVCPACDNPIQLIGLYELPPNVKHPFGKHHGRSIEDLAPLDVEERGNCPYFKPRQHHKSERKSRFEGTPRKILELLISQFDRVVYLLEKETNLRFSHKTLRKMLREYQGERGFMYTGASLRNVPWCFAYMSDATNLYGQSIRNEALASAILAHVPEAHIDEVTHQLTAQKPLDGSKPRFFELSLCFLQHRFHKQEDGHLLESMKLNISVRWDNQVEFQDVYEETIEFNHDFFDRLINTPPQRAQRNQRLLDIAQEELGSLLK</sequence>
<comment type="caution">
    <text evidence="1">The sequence shown here is derived from an EMBL/GenBank/DDBJ whole genome shotgun (WGS) entry which is preliminary data.</text>
</comment>
<dbReference type="OrthoDB" id="6983824at2"/>
<dbReference type="AlphaFoldDB" id="A0A2A4HFV2"/>
<organism evidence="1 2">
    <name type="scientific">Vreelandella nigrificans</name>
    <dbReference type="NCBI Taxonomy" id="2042704"/>
    <lineage>
        <taxon>Bacteria</taxon>
        <taxon>Pseudomonadati</taxon>
        <taxon>Pseudomonadota</taxon>
        <taxon>Gammaproteobacteria</taxon>
        <taxon>Oceanospirillales</taxon>
        <taxon>Halomonadaceae</taxon>
        <taxon>Vreelandella</taxon>
    </lineage>
</organism>
<evidence type="ECO:0000313" key="2">
    <source>
        <dbReference type="Proteomes" id="UP000218677"/>
    </source>
</evidence>
<gene>
    <name evidence="1" type="ORF">CPA45_19110</name>
</gene>
<dbReference type="EMBL" id="NWUX01000024">
    <property type="protein sequence ID" value="PCF94088.1"/>
    <property type="molecule type" value="Genomic_DNA"/>
</dbReference>
<name>A0A2A4HFV2_9GAMM</name>
<dbReference type="Proteomes" id="UP000218677">
    <property type="component" value="Unassembled WGS sequence"/>
</dbReference>
<evidence type="ECO:0000313" key="1">
    <source>
        <dbReference type="EMBL" id="PCF94088.1"/>
    </source>
</evidence>
<accession>A0A2A4HFV2</accession>
<protein>
    <submittedName>
        <fullName evidence="1">Uncharacterized protein</fullName>
    </submittedName>
</protein>
<keyword evidence="2" id="KW-1185">Reference proteome</keyword>